<dbReference type="InterPro" id="IPR036390">
    <property type="entry name" value="WH_DNA-bd_sf"/>
</dbReference>
<evidence type="ECO:0000256" key="8">
    <source>
        <dbReference type="ARBA" id="ARBA00023015"/>
    </source>
</evidence>
<dbReference type="GO" id="GO:0005737">
    <property type="term" value="C:cytoplasm"/>
    <property type="evidence" value="ECO:0007669"/>
    <property type="project" value="UniProtKB-SubCell"/>
</dbReference>
<name>A0A5C6V9H8_9FLAO</name>
<evidence type="ECO:0000313" key="16">
    <source>
        <dbReference type="EMBL" id="TXC82143.1"/>
    </source>
</evidence>
<dbReference type="SUPFAM" id="SSF47979">
    <property type="entry name" value="Iron-dependent repressor protein, dimerization domain"/>
    <property type="match status" value="1"/>
</dbReference>
<dbReference type="AlphaFoldDB" id="A0A5C6V9H8"/>
<evidence type="ECO:0000256" key="14">
    <source>
        <dbReference type="ARBA" id="ARBA00032593"/>
    </source>
</evidence>
<evidence type="ECO:0000256" key="2">
    <source>
        <dbReference type="ARBA" id="ARBA00007871"/>
    </source>
</evidence>
<dbReference type="Pfam" id="PF02742">
    <property type="entry name" value="Fe_dep_repr_C"/>
    <property type="match status" value="1"/>
</dbReference>
<evidence type="ECO:0000256" key="9">
    <source>
        <dbReference type="ARBA" id="ARBA00023125"/>
    </source>
</evidence>
<dbReference type="InterPro" id="IPR001367">
    <property type="entry name" value="Fe_dep_repressor"/>
</dbReference>
<evidence type="ECO:0000256" key="1">
    <source>
        <dbReference type="ARBA" id="ARBA00004496"/>
    </source>
</evidence>
<dbReference type="Pfam" id="PF01325">
    <property type="entry name" value="Fe_dep_repress"/>
    <property type="match status" value="1"/>
</dbReference>
<dbReference type="PANTHER" id="PTHR33238">
    <property type="entry name" value="IRON (METAL) DEPENDENT REPRESSOR, DTXR FAMILY"/>
    <property type="match status" value="1"/>
</dbReference>
<dbReference type="GO" id="GO:0003677">
    <property type="term" value="F:DNA binding"/>
    <property type="evidence" value="ECO:0007669"/>
    <property type="project" value="UniProtKB-KW"/>
</dbReference>
<dbReference type="SMART" id="SM00529">
    <property type="entry name" value="HTH_DTXR"/>
    <property type="match status" value="1"/>
</dbReference>
<evidence type="ECO:0000256" key="4">
    <source>
        <dbReference type="ARBA" id="ARBA00022386"/>
    </source>
</evidence>
<dbReference type="InterPro" id="IPR022687">
    <property type="entry name" value="HTH_DTXR"/>
</dbReference>
<dbReference type="GO" id="GO:0003700">
    <property type="term" value="F:DNA-binding transcription factor activity"/>
    <property type="evidence" value="ECO:0007669"/>
    <property type="project" value="InterPro"/>
</dbReference>
<sequence>MTNKIKKDRLTKNEEDYLKAIFYLTAEQQEEKVGTNKLAEFLELSPASVNSMVKKLKGKGFLNYERYGKLELSEDGFKIAVNLIRKHRLWETFLYNHLNFGWDEVHEVAEQLEHIQSEKLMKELDAFLGFPGTDPHGDVIPGADGSYKIPVKKTLSEMTAGAVCKLVSVKDGSVQFLQYLTELGLELSAPIEILEKRDFDGSMSLKVNNKRVNVSKKFTQNIYVI</sequence>
<dbReference type="SUPFAM" id="SSF50037">
    <property type="entry name" value="C-terminal domain of transcriptional repressors"/>
    <property type="match status" value="1"/>
</dbReference>
<keyword evidence="7" id="KW-0408">Iron</keyword>
<evidence type="ECO:0000256" key="13">
    <source>
        <dbReference type="ARBA" id="ARBA00025185"/>
    </source>
</evidence>
<dbReference type="InterPro" id="IPR038157">
    <property type="entry name" value="FeoA_core_dom"/>
</dbReference>
<keyword evidence="10" id="KW-0010">Activator</keyword>
<dbReference type="Gene3D" id="1.10.10.10">
    <property type="entry name" value="Winged helix-like DNA-binding domain superfamily/Winged helix DNA-binding domain"/>
    <property type="match status" value="1"/>
</dbReference>
<evidence type="ECO:0000256" key="6">
    <source>
        <dbReference type="ARBA" id="ARBA00022491"/>
    </source>
</evidence>
<comment type="subunit">
    <text evidence="3">Homodimer.</text>
</comment>
<dbReference type="InterPro" id="IPR007167">
    <property type="entry name" value="Fe-transptr_FeoA-like"/>
</dbReference>
<evidence type="ECO:0000256" key="5">
    <source>
        <dbReference type="ARBA" id="ARBA00022490"/>
    </source>
</evidence>
<dbReference type="PANTHER" id="PTHR33238:SF11">
    <property type="entry name" value="TRANSCRIPTIONAL REGULATOR MNTR"/>
    <property type="match status" value="1"/>
</dbReference>
<dbReference type="OrthoDB" id="9791355at2"/>
<comment type="caution">
    <text evidence="16">The sequence shown here is derived from an EMBL/GenBank/DDBJ whole genome shotgun (WGS) entry which is preliminary data.</text>
</comment>
<dbReference type="SMART" id="SM00899">
    <property type="entry name" value="FeoA"/>
    <property type="match status" value="1"/>
</dbReference>
<dbReference type="SUPFAM" id="SSF46785">
    <property type="entry name" value="Winged helix' DNA-binding domain"/>
    <property type="match status" value="1"/>
</dbReference>
<evidence type="ECO:0000313" key="17">
    <source>
        <dbReference type="Proteomes" id="UP000321168"/>
    </source>
</evidence>
<feature type="domain" description="HTH dtxR-type" evidence="15">
    <location>
        <begin position="10"/>
        <end position="73"/>
    </location>
</feature>
<dbReference type="InterPro" id="IPR036421">
    <property type="entry name" value="Fe_dep_repressor_sf"/>
</dbReference>
<keyword evidence="11" id="KW-0804">Transcription</keyword>
<dbReference type="Gene3D" id="2.30.30.90">
    <property type="match status" value="1"/>
</dbReference>
<protein>
    <recommendedName>
        <fullName evidence="4">Transcriptional regulator MntR</fullName>
    </recommendedName>
    <alternativeName>
        <fullName evidence="14">Manganese transport regulator</fullName>
    </alternativeName>
</protein>
<gene>
    <name evidence="16" type="ORF">FRX97_03350</name>
</gene>
<organism evidence="16 17">
    <name type="scientific">Luteibaculum oceani</name>
    <dbReference type="NCBI Taxonomy" id="1294296"/>
    <lineage>
        <taxon>Bacteria</taxon>
        <taxon>Pseudomonadati</taxon>
        <taxon>Bacteroidota</taxon>
        <taxon>Flavobacteriia</taxon>
        <taxon>Flavobacteriales</taxon>
        <taxon>Luteibaculaceae</taxon>
        <taxon>Luteibaculum</taxon>
    </lineage>
</organism>
<evidence type="ECO:0000256" key="11">
    <source>
        <dbReference type="ARBA" id="ARBA00023163"/>
    </source>
</evidence>
<keyword evidence="5" id="KW-0963">Cytoplasm</keyword>
<dbReference type="EMBL" id="VORB01000002">
    <property type="protein sequence ID" value="TXC82143.1"/>
    <property type="molecule type" value="Genomic_DNA"/>
</dbReference>
<comment type="function">
    <text evidence="13">In the presence of manganese, represses expression of mntH and mntS. Up-regulates expression of mntP.</text>
</comment>
<evidence type="ECO:0000256" key="3">
    <source>
        <dbReference type="ARBA" id="ARBA00011738"/>
    </source>
</evidence>
<keyword evidence="12" id="KW-0464">Manganese</keyword>
<proteinExistence type="inferred from homology"/>
<keyword evidence="8" id="KW-0805">Transcription regulation</keyword>
<dbReference type="PROSITE" id="PS50944">
    <property type="entry name" value="HTH_DTXR"/>
    <property type="match status" value="1"/>
</dbReference>
<evidence type="ECO:0000259" key="15">
    <source>
        <dbReference type="PROSITE" id="PS50944"/>
    </source>
</evidence>
<comment type="subcellular location">
    <subcellularLocation>
        <location evidence="1">Cytoplasm</location>
    </subcellularLocation>
</comment>
<dbReference type="Proteomes" id="UP000321168">
    <property type="component" value="Unassembled WGS sequence"/>
</dbReference>
<reference evidence="16 17" key="1">
    <citation type="submission" date="2019-08" db="EMBL/GenBank/DDBJ databases">
        <title>Genome of Luteibaculum oceani JCM 18817.</title>
        <authorList>
            <person name="Bowman J.P."/>
        </authorList>
    </citation>
    <scope>NUCLEOTIDE SEQUENCE [LARGE SCALE GENOMIC DNA]</scope>
    <source>
        <strain evidence="16 17">JCM 18817</strain>
    </source>
</reference>
<evidence type="ECO:0000256" key="10">
    <source>
        <dbReference type="ARBA" id="ARBA00023159"/>
    </source>
</evidence>
<evidence type="ECO:0000256" key="7">
    <source>
        <dbReference type="ARBA" id="ARBA00023004"/>
    </source>
</evidence>
<dbReference type="InterPro" id="IPR050536">
    <property type="entry name" value="DtxR_MntR_Metal-Reg"/>
</dbReference>
<keyword evidence="17" id="KW-1185">Reference proteome</keyword>
<accession>A0A5C6V9H8</accession>
<evidence type="ECO:0000256" key="12">
    <source>
        <dbReference type="ARBA" id="ARBA00023211"/>
    </source>
</evidence>
<dbReference type="GO" id="GO:0046914">
    <property type="term" value="F:transition metal ion binding"/>
    <property type="evidence" value="ECO:0007669"/>
    <property type="project" value="InterPro"/>
</dbReference>
<dbReference type="InterPro" id="IPR022689">
    <property type="entry name" value="Iron_dep_repressor"/>
</dbReference>
<dbReference type="InterPro" id="IPR008988">
    <property type="entry name" value="Transcriptional_repressor_C"/>
</dbReference>
<dbReference type="InterPro" id="IPR036388">
    <property type="entry name" value="WH-like_DNA-bd_sf"/>
</dbReference>
<dbReference type="RefSeq" id="WP_147013381.1">
    <property type="nucleotide sequence ID" value="NZ_VORB01000002.1"/>
</dbReference>
<dbReference type="GO" id="GO:0046983">
    <property type="term" value="F:protein dimerization activity"/>
    <property type="evidence" value="ECO:0007669"/>
    <property type="project" value="InterPro"/>
</dbReference>
<dbReference type="Gene3D" id="1.10.60.10">
    <property type="entry name" value="Iron dependent repressor, metal binding and dimerisation domain"/>
    <property type="match status" value="1"/>
</dbReference>
<comment type="similarity">
    <text evidence="2">Belongs to the DtxR/MntR family.</text>
</comment>
<keyword evidence="9" id="KW-0238">DNA-binding</keyword>
<keyword evidence="6" id="KW-0678">Repressor</keyword>
<dbReference type="Pfam" id="PF04023">
    <property type="entry name" value="FeoA"/>
    <property type="match status" value="1"/>
</dbReference>